<reference evidence="1" key="1">
    <citation type="submission" date="2022-07" db="EMBL/GenBank/DDBJ databases">
        <authorList>
            <person name="Trinca V."/>
            <person name="Uliana J.V.C."/>
            <person name="Torres T.T."/>
            <person name="Ward R.J."/>
            <person name="Monesi N."/>
        </authorList>
    </citation>
    <scope>NUCLEOTIDE SEQUENCE</scope>
    <source>
        <strain evidence="1">HSMRA1968</strain>
        <tissue evidence="1">Whole embryos</tissue>
    </source>
</reference>
<dbReference type="OrthoDB" id="8009127at2759"/>
<name>A0A9Q0MY85_9DIPT</name>
<evidence type="ECO:0000313" key="2">
    <source>
        <dbReference type="Proteomes" id="UP001151699"/>
    </source>
</evidence>
<dbReference type="AlphaFoldDB" id="A0A9Q0MY85"/>
<comment type="caution">
    <text evidence="1">The sequence shown here is derived from an EMBL/GenBank/DDBJ whole genome shotgun (WGS) entry which is preliminary data.</text>
</comment>
<accession>A0A9Q0MY85</accession>
<sequence length="719" mass="80136">MYSVFETYDETSKRSAFGTPDNWERGVTLYWPPKGRNINILRRNRAEPEDDWESTTNYKVLARNLPSFKACLAKERELELFSDSESANNDKKKKAFKRLHPVNANSSKLGLYDLSSEFETTTAKKKATDIIASSSKAVVHSIEIIKEATSIDASMEVVLLFEDSIDDPGEDNSHTASESIPRIDEVDITRLSFILDENTGDSIHLIVNESNEGDSINVDHQSFALDENIGESTQSTVNISDEGTADSSNLCNVIMLLDHSIRSLSDSIITKMNSFASKLCHLNSKVESLVTKQDALESKLNSLDKKIDSELKWLAALHVKVHSFSKNPVTTNTPIPEAPIPLNLPSATDEDVRQLVLTVKNDINVTQSLACLAKERELELFSDSESANNDKKKKAFKRLHPVNANSSKLGLYDLSSEFETTTASSSKAVVHSIEIIKEATSIDASMEVVLLFEDSIDDPEEDNSHTASESIPRIDEVDITRLSIILDENTGDSIHLIVNESNEGTADSNNLRNVIMLLDHSIRSLSDSIITKMNSFASKLCHLNSKVESLVTKQDALESKLNSLDKKIDSELKLLAALHVKVDSFSKNPVTTNTPIPEAPIPLNLPSATDEDVRQLVLTVKNDINVTQSLEKRLTSYGGDTARKCVYAIVAGLFEDDILLKYTWKGTTDKLPFEKLTDVNNMIKKCVRVRFPDLTDDVYKKDVQEYLKHASTRISRRYF</sequence>
<proteinExistence type="predicted"/>
<gene>
    <name evidence="1" type="ORF">Bhyg_12940</name>
</gene>
<organism evidence="1 2">
    <name type="scientific">Pseudolycoriella hygida</name>
    <dbReference type="NCBI Taxonomy" id="35572"/>
    <lineage>
        <taxon>Eukaryota</taxon>
        <taxon>Metazoa</taxon>
        <taxon>Ecdysozoa</taxon>
        <taxon>Arthropoda</taxon>
        <taxon>Hexapoda</taxon>
        <taxon>Insecta</taxon>
        <taxon>Pterygota</taxon>
        <taxon>Neoptera</taxon>
        <taxon>Endopterygota</taxon>
        <taxon>Diptera</taxon>
        <taxon>Nematocera</taxon>
        <taxon>Sciaroidea</taxon>
        <taxon>Sciaridae</taxon>
        <taxon>Pseudolycoriella</taxon>
    </lineage>
</organism>
<dbReference type="Proteomes" id="UP001151699">
    <property type="component" value="Chromosome X"/>
</dbReference>
<evidence type="ECO:0008006" key="3">
    <source>
        <dbReference type="Google" id="ProtNLM"/>
    </source>
</evidence>
<dbReference type="EMBL" id="WJQU01000003">
    <property type="protein sequence ID" value="KAJ6640191.1"/>
    <property type="molecule type" value="Genomic_DNA"/>
</dbReference>
<evidence type="ECO:0000313" key="1">
    <source>
        <dbReference type="EMBL" id="KAJ6640191.1"/>
    </source>
</evidence>
<protein>
    <recommendedName>
        <fullName evidence="3">DUF4806 domain-containing protein</fullName>
    </recommendedName>
</protein>
<keyword evidence="2" id="KW-1185">Reference proteome</keyword>